<feature type="non-terminal residue" evidence="1">
    <location>
        <position position="1"/>
    </location>
</feature>
<gene>
    <name evidence="1" type="ORF">CISIN_1g0157542mg</name>
</gene>
<dbReference type="AlphaFoldDB" id="A0A067EII6"/>
<evidence type="ECO:0000313" key="2">
    <source>
        <dbReference type="Proteomes" id="UP000027120"/>
    </source>
</evidence>
<reference evidence="1 2" key="1">
    <citation type="submission" date="2014-04" db="EMBL/GenBank/DDBJ databases">
        <authorList>
            <consortium name="International Citrus Genome Consortium"/>
            <person name="Gmitter F."/>
            <person name="Chen C."/>
            <person name="Farmerie W."/>
            <person name="Harkins T."/>
            <person name="Desany B."/>
            <person name="Mohiuddin M."/>
            <person name="Kodira C."/>
            <person name="Borodovsky M."/>
            <person name="Lomsadze A."/>
            <person name="Burns P."/>
            <person name="Jenkins J."/>
            <person name="Prochnik S."/>
            <person name="Shu S."/>
            <person name="Chapman J."/>
            <person name="Pitluck S."/>
            <person name="Schmutz J."/>
            <person name="Rokhsar D."/>
        </authorList>
    </citation>
    <scope>NUCLEOTIDE SEQUENCE</scope>
</reference>
<protein>
    <submittedName>
        <fullName evidence="1">Uncharacterized protein</fullName>
    </submittedName>
</protein>
<sequence length="47" mass="5431">IHFCNIIKHSFLMVAKCMHGVQRIMTMNLHFDSSVFAIPDQLTLVDQ</sequence>
<proteinExistence type="predicted"/>
<organism evidence="1 2">
    <name type="scientific">Citrus sinensis</name>
    <name type="common">Sweet orange</name>
    <name type="synonym">Citrus aurantium var. sinensis</name>
    <dbReference type="NCBI Taxonomy" id="2711"/>
    <lineage>
        <taxon>Eukaryota</taxon>
        <taxon>Viridiplantae</taxon>
        <taxon>Streptophyta</taxon>
        <taxon>Embryophyta</taxon>
        <taxon>Tracheophyta</taxon>
        <taxon>Spermatophyta</taxon>
        <taxon>Magnoliopsida</taxon>
        <taxon>eudicotyledons</taxon>
        <taxon>Gunneridae</taxon>
        <taxon>Pentapetalae</taxon>
        <taxon>rosids</taxon>
        <taxon>malvids</taxon>
        <taxon>Sapindales</taxon>
        <taxon>Rutaceae</taxon>
        <taxon>Aurantioideae</taxon>
        <taxon>Citrus</taxon>
    </lineage>
</organism>
<name>A0A067EII6_CITSI</name>
<dbReference type="Proteomes" id="UP000027120">
    <property type="component" value="Unassembled WGS sequence"/>
</dbReference>
<evidence type="ECO:0000313" key="1">
    <source>
        <dbReference type="EMBL" id="KDO55009.1"/>
    </source>
</evidence>
<accession>A0A067EII6</accession>
<dbReference type="EMBL" id="KK784989">
    <property type="protein sequence ID" value="KDO55009.1"/>
    <property type="molecule type" value="Genomic_DNA"/>
</dbReference>
<keyword evidence="2" id="KW-1185">Reference proteome</keyword>